<comment type="caution">
    <text evidence="7">The sequence shown here is derived from an EMBL/GenBank/DDBJ whole genome shotgun (WGS) entry which is preliminary data.</text>
</comment>
<feature type="transmembrane region" description="Helical" evidence="6">
    <location>
        <begin position="234"/>
        <end position="256"/>
    </location>
</feature>
<evidence type="ECO:0008006" key="9">
    <source>
        <dbReference type="Google" id="ProtNLM"/>
    </source>
</evidence>
<dbReference type="PANTHER" id="PTHR11706:SF33">
    <property type="entry name" value="NATURAL RESISTANCE-ASSOCIATED MACROPHAGE PROTEIN 2"/>
    <property type="match status" value="1"/>
</dbReference>
<protein>
    <recommendedName>
        <fullName evidence="9">Manganese transport protein</fullName>
    </recommendedName>
</protein>
<organism evidence="7 8">
    <name type="scientific">Natronoarchaeum mannanilyticum</name>
    <dbReference type="NCBI Taxonomy" id="926360"/>
    <lineage>
        <taxon>Archaea</taxon>
        <taxon>Methanobacteriati</taxon>
        <taxon>Methanobacteriota</taxon>
        <taxon>Stenosarchaea group</taxon>
        <taxon>Halobacteria</taxon>
        <taxon>Halobacteriales</taxon>
        <taxon>Natronoarchaeaceae</taxon>
    </lineage>
</organism>
<feature type="transmembrane region" description="Helical" evidence="6">
    <location>
        <begin position="324"/>
        <end position="346"/>
    </location>
</feature>
<feature type="transmembrane region" description="Helical" evidence="6">
    <location>
        <begin position="23"/>
        <end position="42"/>
    </location>
</feature>
<feature type="transmembrane region" description="Helical" evidence="6">
    <location>
        <begin position="155"/>
        <end position="172"/>
    </location>
</feature>
<evidence type="ECO:0000313" key="8">
    <source>
        <dbReference type="Proteomes" id="UP001500420"/>
    </source>
</evidence>
<feature type="transmembrane region" description="Helical" evidence="6">
    <location>
        <begin position="383"/>
        <end position="404"/>
    </location>
</feature>
<feature type="transmembrane region" description="Helical" evidence="6">
    <location>
        <begin position="285"/>
        <end position="304"/>
    </location>
</feature>
<keyword evidence="3 6" id="KW-0812">Transmembrane</keyword>
<sequence length="455" mass="46205">MSNATGGSTDGLRAKLSRLGPTWIAGAIAAGPASMAAVLGAGATFGYALLWVVVLSALLGATAQYLSMRLGLLTERGIVGAVEEHLGELWAWVLVIDTVLASGLAQIVIMKTVAEVSGTITGFDPRLWGVAWALALAVGLAGGGYRFLETGAKAIVSIVVLAFVATAFLVPIDPGAAAGGLVPTIPAGIDGALLAAGVLGGAVHITLITMQSYTMRARGWTRDDYDIGLFDVGTSMLVAFGVFSVATFLVAASVLAPELSPGGQLQASAAAASLGPLVGNFAETLFMLGLWAAAVSTLGANTVVPPYLLADKLGWETDVSDDRFRAAVVAVALLGGLGAFLGGNFFSLLTQMLTFGLIGTPFALAIVLYLLNDPEAVPETNPAIANVGGLIVFGIASVLAGSYVREQLRSGLGEPVPTFFVAFAIAIGAATVALVGKFVREARRSAAGVDAEADV</sequence>
<dbReference type="InterPro" id="IPR001046">
    <property type="entry name" value="NRAMP_fam"/>
</dbReference>
<keyword evidence="5 6" id="KW-0472">Membrane</keyword>
<proteinExistence type="predicted"/>
<evidence type="ECO:0000256" key="5">
    <source>
        <dbReference type="ARBA" id="ARBA00023136"/>
    </source>
</evidence>
<comment type="subcellular location">
    <subcellularLocation>
        <location evidence="1">Membrane</location>
        <topology evidence="1">Multi-pass membrane protein</topology>
    </subcellularLocation>
</comment>
<dbReference type="Proteomes" id="UP001500420">
    <property type="component" value="Unassembled WGS sequence"/>
</dbReference>
<keyword evidence="4 6" id="KW-1133">Transmembrane helix</keyword>
<dbReference type="AlphaFoldDB" id="A0AAV3T6L8"/>
<feature type="transmembrane region" description="Helical" evidence="6">
    <location>
        <begin position="48"/>
        <end position="68"/>
    </location>
</feature>
<evidence type="ECO:0000256" key="2">
    <source>
        <dbReference type="ARBA" id="ARBA00022448"/>
    </source>
</evidence>
<accession>A0AAV3T6L8</accession>
<feature type="transmembrane region" description="Helical" evidence="6">
    <location>
        <begin position="129"/>
        <end position="148"/>
    </location>
</feature>
<evidence type="ECO:0000256" key="4">
    <source>
        <dbReference type="ARBA" id="ARBA00022989"/>
    </source>
</evidence>
<dbReference type="Pfam" id="PF01566">
    <property type="entry name" value="Nramp"/>
    <property type="match status" value="1"/>
</dbReference>
<keyword evidence="2" id="KW-0813">Transport</keyword>
<dbReference type="GO" id="GO:0005886">
    <property type="term" value="C:plasma membrane"/>
    <property type="evidence" value="ECO:0007669"/>
    <property type="project" value="TreeGrafter"/>
</dbReference>
<evidence type="ECO:0000313" key="7">
    <source>
        <dbReference type="EMBL" id="GAA0664196.1"/>
    </source>
</evidence>
<evidence type="ECO:0000256" key="6">
    <source>
        <dbReference type="SAM" id="Phobius"/>
    </source>
</evidence>
<dbReference type="GO" id="GO:0015086">
    <property type="term" value="F:cadmium ion transmembrane transporter activity"/>
    <property type="evidence" value="ECO:0007669"/>
    <property type="project" value="TreeGrafter"/>
</dbReference>
<dbReference type="PANTHER" id="PTHR11706">
    <property type="entry name" value="SOLUTE CARRIER PROTEIN FAMILY 11 MEMBER"/>
    <property type="match status" value="1"/>
</dbReference>
<dbReference type="GO" id="GO:0034755">
    <property type="term" value="P:iron ion transmembrane transport"/>
    <property type="evidence" value="ECO:0007669"/>
    <property type="project" value="TreeGrafter"/>
</dbReference>
<gene>
    <name evidence="7" type="ORF">GCM10009020_06300</name>
</gene>
<dbReference type="EMBL" id="BAAADV010000001">
    <property type="protein sequence ID" value="GAA0664196.1"/>
    <property type="molecule type" value="Genomic_DNA"/>
</dbReference>
<dbReference type="GO" id="GO:0005384">
    <property type="term" value="F:manganese ion transmembrane transporter activity"/>
    <property type="evidence" value="ECO:0007669"/>
    <property type="project" value="TreeGrafter"/>
</dbReference>
<keyword evidence="8" id="KW-1185">Reference proteome</keyword>
<evidence type="ECO:0000256" key="3">
    <source>
        <dbReference type="ARBA" id="ARBA00022692"/>
    </source>
</evidence>
<feature type="transmembrane region" description="Helical" evidence="6">
    <location>
        <begin position="89"/>
        <end position="109"/>
    </location>
</feature>
<feature type="transmembrane region" description="Helical" evidence="6">
    <location>
        <begin position="352"/>
        <end position="371"/>
    </location>
</feature>
<reference evidence="7 8" key="1">
    <citation type="journal article" date="2019" name="Int. J. Syst. Evol. Microbiol.">
        <title>The Global Catalogue of Microorganisms (GCM) 10K type strain sequencing project: providing services to taxonomists for standard genome sequencing and annotation.</title>
        <authorList>
            <consortium name="The Broad Institute Genomics Platform"/>
            <consortium name="The Broad Institute Genome Sequencing Center for Infectious Disease"/>
            <person name="Wu L."/>
            <person name="Ma J."/>
        </authorList>
    </citation>
    <scope>NUCLEOTIDE SEQUENCE [LARGE SCALE GENOMIC DNA]</scope>
    <source>
        <strain evidence="7 8">JCM 16328</strain>
    </source>
</reference>
<feature type="transmembrane region" description="Helical" evidence="6">
    <location>
        <begin position="192"/>
        <end position="213"/>
    </location>
</feature>
<name>A0AAV3T6L8_9EURY</name>
<evidence type="ECO:0000256" key="1">
    <source>
        <dbReference type="ARBA" id="ARBA00004141"/>
    </source>
</evidence>
<feature type="transmembrane region" description="Helical" evidence="6">
    <location>
        <begin position="416"/>
        <end position="435"/>
    </location>
</feature>
<dbReference type="RefSeq" id="WP_343772404.1">
    <property type="nucleotide sequence ID" value="NZ_BAAADV010000001.1"/>
</dbReference>